<evidence type="ECO:0000313" key="6">
    <source>
        <dbReference type="Proteomes" id="UP000049127"/>
    </source>
</evidence>
<keyword evidence="2" id="KW-0238">DNA-binding</keyword>
<proteinExistence type="predicted"/>
<dbReference type="CDD" id="cd00090">
    <property type="entry name" value="HTH_ARSR"/>
    <property type="match status" value="1"/>
</dbReference>
<dbReference type="Proteomes" id="UP000049127">
    <property type="component" value="Unassembled WGS sequence"/>
</dbReference>
<evidence type="ECO:0000256" key="2">
    <source>
        <dbReference type="ARBA" id="ARBA00023125"/>
    </source>
</evidence>
<evidence type="ECO:0000313" key="5">
    <source>
        <dbReference type="EMBL" id="CEQ03526.1"/>
    </source>
</evidence>
<dbReference type="PANTHER" id="PTHR33154:SF33">
    <property type="entry name" value="TRANSCRIPTIONAL REPRESSOR SDPR"/>
    <property type="match status" value="1"/>
</dbReference>
<dbReference type="Pfam" id="PF01022">
    <property type="entry name" value="HTH_5"/>
    <property type="match status" value="1"/>
</dbReference>
<dbReference type="RefSeq" id="WP_055341833.1">
    <property type="nucleotide sequence ID" value="NZ_CDNI01000003.1"/>
</dbReference>
<feature type="domain" description="HTH arsR-type" evidence="4">
    <location>
        <begin position="1"/>
        <end position="95"/>
    </location>
</feature>
<keyword evidence="1" id="KW-0805">Transcription regulation</keyword>
<dbReference type="SMART" id="SM00418">
    <property type="entry name" value="HTH_ARSR"/>
    <property type="match status" value="1"/>
</dbReference>
<dbReference type="NCBIfam" id="NF033788">
    <property type="entry name" value="HTH_metalloreg"/>
    <property type="match status" value="1"/>
</dbReference>
<reference evidence="5 6" key="1">
    <citation type="submission" date="2015-01" db="EMBL/GenBank/DDBJ databases">
        <authorList>
            <person name="Aslett A.Martin."/>
            <person name="De Silva Nishadi"/>
        </authorList>
    </citation>
    <scope>NUCLEOTIDE SEQUENCE [LARGE SCALE GENOMIC DNA]</scope>
    <source>
        <strain evidence="5 6">R28058</strain>
    </source>
</reference>
<dbReference type="InterPro" id="IPR001845">
    <property type="entry name" value="HTH_ArsR_DNA-bd_dom"/>
</dbReference>
<dbReference type="InterPro" id="IPR051081">
    <property type="entry name" value="HTH_MetalResp_TranReg"/>
</dbReference>
<dbReference type="Gene3D" id="1.10.10.10">
    <property type="entry name" value="Winged helix-like DNA-binding domain superfamily/Winged helix DNA-binding domain"/>
    <property type="match status" value="1"/>
</dbReference>
<gene>
    <name evidence="5" type="primary">arsr</name>
    <name evidence="5" type="ORF">R28058_12591</name>
</gene>
<dbReference type="GO" id="GO:0003700">
    <property type="term" value="F:DNA-binding transcription factor activity"/>
    <property type="evidence" value="ECO:0007669"/>
    <property type="project" value="InterPro"/>
</dbReference>
<dbReference type="SUPFAM" id="SSF46785">
    <property type="entry name" value="Winged helix' DNA-binding domain"/>
    <property type="match status" value="1"/>
</dbReference>
<name>A0A0C7QJ72_PARSO</name>
<organism evidence="5 6">
    <name type="scientific">Paraclostridium sordellii</name>
    <name type="common">Clostridium sordellii</name>
    <dbReference type="NCBI Taxonomy" id="1505"/>
    <lineage>
        <taxon>Bacteria</taxon>
        <taxon>Bacillati</taxon>
        <taxon>Bacillota</taxon>
        <taxon>Clostridia</taxon>
        <taxon>Peptostreptococcales</taxon>
        <taxon>Peptostreptococcaceae</taxon>
        <taxon>Paraclostridium</taxon>
    </lineage>
</organism>
<evidence type="ECO:0000256" key="1">
    <source>
        <dbReference type="ARBA" id="ARBA00023015"/>
    </source>
</evidence>
<keyword evidence="3" id="KW-0804">Transcription</keyword>
<protein>
    <submittedName>
        <fullName evidence="5">ArsR family transcriptional regulator</fullName>
    </submittedName>
</protein>
<dbReference type="EMBL" id="CEKZ01000003">
    <property type="protein sequence ID" value="CEQ03526.1"/>
    <property type="molecule type" value="Genomic_DNA"/>
</dbReference>
<dbReference type="GO" id="GO:0003677">
    <property type="term" value="F:DNA binding"/>
    <property type="evidence" value="ECO:0007669"/>
    <property type="project" value="UniProtKB-KW"/>
</dbReference>
<dbReference type="AlphaFoldDB" id="A0A0C7QJ72"/>
<sequence length="127" mass="14709">MKIVQILKALGDETRIKIINILRNGPLCVCEIEAILEITQSNASRHLNKLMNANLVTYYKEAKYVYYKLNEDTLNEYSFIKFILEDGLEKEEKLKLDYEILVNYKDAGLTCETVTQIRDAINKIKSS</sequence>
<accession>A0A0C7QJ72</accession>
<dbReference type="PROSITE" id="PS50987">
    <property type="entry name" value="HTH_ARSR_2"/>
    <property type="match status" value="1"/>
</dbReference>
<evidence type="ECO:0000259" key="4">
    <source>
        <dbReference type="PROSITE" id="PS50987"/>
    </source>
</evidence>
<dbReference type="PANTHER" id="PTHR33154">
    <property type="entry name" value="TRANSCRIPTIONAL REGULATOR, ARSR FAMILY"/>
    <property type="match status" value="1"/>
</dbReference>
<dbReference type="PRINTS" id="PR00778">
    <property type="entry name" value="HTHARSR"/>
</dbReference>
<dbReference type="InterPro" id="IPR036390">
    <property type="entry name" value="WH_DNA-bd_sf"/>
</dbReference>
<dbReference type="InterPro" id="IPR011991">
    <property type="entry name" value="ArsR-like_HTH"/>
</dbReference>
<dbReference type="OrthoDB" id="9798835at2"/>
<evidence type="ECO:0000256" key="3">
    <source>
        <dbReference type="ARBA" id="ARBA00023163"/>
    </source>
</evidence>
<dbReference type="InterPro" id="IPR036388">
    <property type="entry name" value="WH-like_DNA-bd_sf"/>
</dbReference>